<accession>A0A512IZJ0</accession>
<sequence length="400" mass="43076">MRTYQLNLPHEERGRAGLGTRPSGTGHGPPGAAARATINGRFLSQPKTGVQRYAYEIVRQMDAILAEDPLLRSHLALDIVAPERAAGPSDYAAIRRRGVGGGKGYGWEQGVLPLRARAPLLNLCNTAPLLRRRQIVCIHGANSFVYPQSYSRRFRYAQRALFPTIGRRAQTITTVSNASAKLLKSLGIVPADREIDVIPNGHEHVHAWRPEATRLDRAAILERPYVLVIGSQAPHKNVRMLDAIAGALNARGIKLVVTGGVFNMFSSQAAQLGAPETSVLGYVTDDDLAFLLSNALCLAFPSLVEGFGLPLVEAMALGCPVVSSNVTSMPEVCGNAAILLPPDRPELWLEAIQGLHDSPSLRADLAARGAKQVRRFSWAASAQAYIDLLLDATGGPCRPL</sequence>
<dbReference type="EMBL" id="BSPK01000112">
    <property type="protein sequence ID" value="GLS67379.1"/>
    <property type="molecule type" value="Genomic_DNA"/>
</dbReference>
<proteinExistence type="predicted"/>
<feature type="domain" description="Glycosyltransferase subfamily 4-like N-terminal" evidence="4">
    <location>
        <begin position="129"/>
        <end position="201"/>
    </location>
</feature>
<dbReference type="InterPro" id="IPR028098">
    <property type="entry name" value="Glyco_trans_4-like_N"/>
</dbReference>
<dbReference type="Proteomes" id="UP001156856">
    <property type="component" value="Unassembled WGS sequence"/>
</dbReference>
<dbReference type="InterPro" id="IPR001296">
    <property type="entry name" value="Glyco_trans_1"/>
</dbReference>
<dbReference type="CDD" id="cd03809">
    <property type="entry name" value="GT4_MtfB-like"/>
    <property type="match status" value="1"/>
</dbReference>
<dbReference type="Proteomes" id="UP000321960">
    <property type="component" value="Unassembled WGS sequence"/>
</dbReference>
<evidence type="ECO:0000259" key="3">
    <source>
        <dbReference type="Pfam" id="PF00534"/>
    </source>
</evidence>
<dbReference type="PANTHER" id="PTHR46401:SF2">
    <property type="entry name" value="GLYCOSYLTRANSFERASE WBBK-RELATED"/>
    <property type="match status" value="1"/>
</dbReference>
<dbReference type="GO" id="GO:0009103">
    <property type="term" value="P:lipopolysaccharide biosynthetic process"/>
    <property type="evidence" value="ECO:0007669"/>
    <property type="project" value="TreeGrafter"/>
</dbReference>
<evidence type="ECO:0000313" key="8">
    <source>
        <dbReference type="Proteomes" id="UP001156856"/>
    </source>
</evidence>
<evidence type="ECO:0000259" key="4">
    <source>
        <dbReference type="Pfam" id="PF13439"/>
    </source>
</evidence>
<feature type="region of interest" description="Disordered" evidence="2">
    <location>
        <begin position="1"/>
        <end position="33"/>
    </location>
</feature>
<dbReference type="GO" id="GO:0016757">
    <property type="term" value="F:glycosyltransferase activity"/>
    <property type="evidence" value="ECO:0007669"/>
    <property type="project" value="InterPro"/>
</dbReference>
<dbReference type="Pfam" id="PF13439">
    <property type="entry name" value="Glyco_transf_4"/>
    <property type="match status" value="1"/>
</dbReference>
<evidence type="ECO:0000256" key="2">
    <source>
        <dbReference type="SAM" id="MobiDB-lite"/>
    </source>
</evidence>
<reference evidence="8" key="2">
    <citation type="journal article" date="2019" name="Int. J. Syst. Evol. Microbiol.">
        <title>The Global Catalogue of Microorganisms (GCM) 10K type strain sequencing project: providing services to taxonomists for standard genome sequencing and annotation.</title>
        <authorList>
            <consortium name="The Broad Institute Genomics Platform"/>
            <consortium name="The Broad Institute Genome Sequencing Center for Infectious Disease"/>
            <person name="Wu L."/>
            <person name="Ma J."/>
        </authorList>
    </citation>
    <scope>NUCLEOTIDE SEQUENCE [LARGE SCALE GENOMIC DNA]</scope>
    <source>
        <strain evidence="8">NBRC 107715</strain>
    </source>
</reference>
<protein>
    <submittedName>
        <fullName evidence="5">Glycosyl transferase</fullName>
    </submittedName>
</protein>
<keyword evidence="8" id="KW-1185">Reference proteome</keyword>
<feature type="domain" description="Glycosyl transferase family 1" evidence="3">
    <location>
        <begin position="222"/>
        <end position="371"/>
    </location>
</feature>
<keyword evidence="1 5" id="KW-0808">Transferase</keyword>
<gene>
    <name evidence="6" type="ORF">GCM10007888_57630</name>
    <name evidence="5" type="ORF">MOX02_11580</name>
</gene>
<comment type="caution">
    <text evidence="5">The sequence shown here is derived from an EMBL/GenBank/DDBJ whole genome shotgun (WGS) entry which is preliminary data.</text>
</comment>
<dbReference type="EMBL" id="BJZU01000017">
    <property type="protein sequence ID" value="GEP03120.1"/>
    <property type="molecule type" value="Genomic_DNA"/>
</dbReference>
<evidence type="ECO:0000313" key="6">
    <source>
        <dbReference type="EMBL" id="GLS67379.1"/>
    </source>
</evidence>
<organism evidence="5 7">
    <name type="scientific">Methylobacterium oxalidis</name>
    <dbReference type="NCBI Taxonomy" id="944322"/>
    <lineage>
        <taxon>Bacteria</taxon>
        <taxon>Pseudomonadati</taxon>
        <taxon>Pseudomonadota</taxon>
        <taxon>Alphaproteobacteria</taxon>
        <taxon>Hyphomicrobiales</taxon>
        <taxon>Methylobacteriaceae</taxon>
        <taxon>Methylobacterium</taxon>
    </lineage>
</organism>
<reference evidence="5 7" key="3">
    <citation type="submission" date="2019-07" db="EMBL/GenBank/DDBJ databases">
        <title>Whole genome shotgun sequence of Methylobacterium oxalidis NBRC 107715.</title>
        <authorList>
            <person name="Hosoyama A."/>
            <person name="Uohara A."/>
            <person name="Ohji S."/>
            <person name="Ichikawa N."/>
        </authorList>
    </citation>
    <scope>NUCLEOTIDE SEQUENCE [LARGE SCALE GENOMIC DNA]</scope>
    <source>
        <strain evidence="5 7">NBRC 107715</strain>
    </source>
</reference>
<evidence type="ECO:0000256" key="1">
    <source>
        <dbReference type="ARBA" id="ARBA00022679"/>
    </source>
</evidence>
<dbReference type="PANTHER" id="PTHR46401">
    <property type="entry name" value="GLYCOSYLTRANSFERASE WBBK-RELATED"/>
    <property type="match status" value="1"/>
</dbReference>
<evidence type="ECO:0000313" key="5">
    <source>
        <dbReference type="EMBL" id="GEP03120.1"/>
    </source>
</evidence>
<reference evidence="6" key="1">
    <citation type="journal article" date="2014" name="Int. J. Syst. Evol. Microbiol.">
        <title>Complete genome of a new Firmicutes species belonging to the dominant human colonic microbiota ('Ruminococcus bicirculans') reveals two chromosomes and a selective capacity to utilize plant glucans.</title>
        <authorList>
            <consortium name="NISC Comparative Sequencing Program"/>
            <person name="Wegmann U."/>
            <person name="Louis P."/>
            <person name="Goesmann A."/>
            <person name="Henrissat B."/>
            <person name="Duncan S.H."/>
            <person name="Flint H.J."/>
        </authorList>
    </citation>
    <scope>NUCLEOTIDE SEQUENCE</scope>
    <source>
        <strain evidence="6">NBRC 107715</strain>
    </source>
</reference>
<dbReference type="AlphaFoldDB" id="A0A512IZJ0"/>
<dbReference type="Gene3D" id="3.40.50.2000">
    <property type="entry name" value="Glycogen Phosphorylase B"/>
    <property type="match status" value="2"/>
</dbReference>
<dbReference type="Pfam" id="PF00534">
    <property type="entry name" value="Glycos_transf_1"/>
    <property type="match status" value="1"/>
</dbReference>
<name>A0A512IZJ0_9HYPH</name>
<dbReference type="SUPFAM" id="SSF53756">
    <property type="entry name" value="UDP-Glycosyltransferase/glycogen phosphorylase"/>
    <property type="match status" value="1"/>
</dbReference>
<reference evidence="6" key="4">
    <citation type="submission" date="2023-01" db="EMBL/GenBank/DDBJ databases">
        <title>Draft genome sequence of Methylobacterium oxalidis strain NBRC 107715.</title>
        <authorList>
            <person name="Sun Q."/>
            <person name="Mori K."/>
        </authorList>
    </citation>
    <scope>NUCLEOTIDE SEQUENCE</scope>
    <source>
        <strain evidence="6">NBRC 107715</strain>
    </source>
</reference>
<evidence type="ECO:0000313" key="7">
    <source>
        <dbReference type="Proteomes" id="UP000321960"/>
    </source>
</evidence>
<dbReference type="OrthoDB" id="9801609at2"/>
<dbReference type="RefSeq" id="WP_147024848.1">
    <property type="nucleotide sequence ID" value="NZ_BJZU01000017.1"/>
</dbReference>